<sequence>MITLYAGVNLKGFIKNRSMKKSNYIEIFIKMSLALESVGKCNYIHNCICIDNFCISVSDEDVQVTLVSFGRSCPAQSTSFHSSHFNKHCAPFPSPELSRGEKCLTHASDVYSFARVLTTTFRGHRIGDITRDWADRVLLSRSPEERPKLEELIVVLNQSKQLQLQNTNDLMGSGSSSITGGIGDEKERAVQRKERKRKKATKDEAHRQSEKKEEEKDLKETIIERDLWKKQKCEESLESYVLTLKNNNITVLKPQQLCSLLETIDSKSNPLKCQLETVKMYGNLNPGKSGYVVKDFEFESRQLNKMN</sequence>
<feature type="compositionally biased region" description="Basic and acidic residues" evidence="1">
    <location>
        <begin position="201"/>
        <end position="216"/>
    </location>
</feature>
<dbReference type="InterPro" id="IPR011009">
    <property type="entry name" value="Kinase-like_dom_sf"/>
</dbReference>
<feature type="domain" description="Protein kinase" evidence="2">
    <location>
        <begin position="1"/>
        <end position="242"/>
    </location>
</feature>
<organism evidence="3 4">
    <name type="scientific">Petrolisthes cinctipes</name>
    <name type="common">Flat porcelain crab</name>
    <dbReference type="NCBI Taxonomy" id="88211"/>
    <lineage>
        <taxon>Eukaryota</taxon>
        <taxon>Metazoa</taxon>
        <taxon>Ecdysozoa</taxon>
        <taxon>Arthropoda</taxon>
        <taxon>Crustacea</taxon>
        <taxon>Multicrustacea</taxon>
        <taxon>Malacostraca</taxon>
        <taxon>Eumalacostraca</taxon>
        <taxon>Eucarida</taxon>
        <taxon>Decapoda</taxon>
        <taxon>Pleocyemata</taxon>
        <taxon>Anomura</taxon>
        <taxon>Galatheoidea</taxon>
        <taxon>Porcellanidae</taxon>
        <taxon>Petrolisthes</taxon>
    </lineage>
</organism>
<dbReference type="Proteomes" id="UP001286313">
    <property type="component" value="Unassembled WGS sequence"/>
</dbReference>
<dbReference type="SUPFAM" id="SSF56112">
    <property type="entry name" value="Protein kinase-like (PK-like)"/>
    <property type="match status" value="1"/>
</dbReference>
<evidence type="ECO:0000313" key="4">
    <source>
        <dbReference type="Proteomes" id="UP001286313"/>
    </source>
</evidence>
<evidence type="ECO:0000256" key="1">
    <source>
        <dbReference type="SAM" id="MobiDB-lite"/>
    </source>
</evidence>
<feature type="region of interest" description="Disordered" evidence="1">
    <location>
        <begin position="166"/>
        <end position="216"/>
    </location>
</feature>
<gene>
    <name evidence="3" type="ORF">Pcinc_035253</name>
</gene>
<dbReference type="GO" id="GO:0005524">
    <property type="term" value="F:ATP binding"/>
    <property type="evidence" value="ECO:0007669"/>
    <property type="project" value="InterPro"/>
</dbReference>
<reference evidence="3" key="1">
    <citation type="submission" date="2023-10" db="EMBL/GenBank/DDBJ databases">
        <title>Genome assemblies of two species of porcelain crab, Petrolisthes cinctipes and Petrolisthes manimaculis (Anomura: Porcellanidae).</title>
        <authorList>
            <person name="Angst P."/>
        </authorList>
    </citation>
    <scope>NUCLEOTIDE SEQUENCE</scope>
    <source>
        <strain evidence="3">PB745_01</strain>
        <tissue evidence="3">Gill</tissue>
    </source>
</reference>
<comment type="caution">
    <text evidence="3">The sequence shown here is derived from an EMBL/GenBank/DDBJ whole genome shotgun (WGS) entry which is preliminary data.</text>
</comment>
<dbReference type="PROSITE" id="PS50011">
    <property type="entry name" value="PROTEIN_KINASE_DOM"/>
    <property type="match status" value="1"/>
</dbReference>
<dbReference type="AlphaFoldDB" id="A0AAE1EN57"/>
<dbReference type="InterPro" id="IPR001245">
    <property type="entry name" value="Ser-Thr/Tyr_kinase_cat_dom"/>
</dbReference>
<evidence type="ECO:0000259" key="2">
    <source>
        <dbReference type="PROSITE" id="PS50011"/>
    </source>
</evidence>
<feature type="compositionally biased region" description="Basic and acidic residues" evidence="1">
    <location>
        <begin position="183"/>
        <end position="192"/>
    </location>
</feature>
<accession>A0AAE1EN57</accession>
<name>A0AAE1EN57_PETCI</name>
<dbReference type="GO" id="GO:0004672">
    <property type="term" value="F:protein kinase activity"/>
    <property type="evidence" value="ECO:0007669"/>
    <property type="project" value="InterPro"/>
</dbReference>
<evidence type="ECO:0000313" key="3">
    <source>
        <dbReference type="EMBL" id="KAK3858567.1"/>
    </source>
</evidence>
<dbReference type="EMBL" id="JAWQEG010005271">
    <property type="protein sequence ID" value="KAK3858567.1"/>
    <property type="molecule type" value="Genomic_DNA"/>
</dbReference>
<dbReference type="InterPro" id="IPR000719">
    <property type="entry name" value="Prot_kinase_dom"/>
</dbReference>
<protein>
    <recommendedName>
        <fullName evidence="2">Protein kinase domain-containing protein</fullName>
    </recommendedName>
</protein>
<dbReference type="Pfam" id="PF07714">
    <property type="entry name" value="PK_Tyr_Ser-Thr"/>
    <property type="match status" value="1"/>
</dbReference>
<dbReference type="Gene3D" id="1.10.510.10">
    <property type="entry name" value="Transferase(Phosphotransferase) domain 1"/>
    <property type="match status" value="1"/>
</dbReference>
<keyword evidence="4" id="KW-1185">Reference proteome</keyword>
<proteinExistence type="predicted"/>